<dbReference type="SUPFAM" id="SSF81383">
    <property type="entry name" value="F-box domain"/>
    <property type="match status" value="1"/>
</dbReference>
<dbReference type="PANTHER" id="PTHR31672:SF13">
    <property type="entry name" value="F-BOX PROTEIN CPR30-LIKE"/>
    <property type="match status" value="1"/>
</dbReference>
<dbReference type="InterPro" id="IPR036047">
    <property type="entry name" value="F-box-like_dom_sf"/>
</dbReference>
<keyword evidence="5" id="KW-1185">Reference proteome</keyword>
<dbReference type="InterPro" id="IPR001810">
    <property type="entry name" value="F-box_dom"/>
</dbReference>
<evidence type="ECO:0000259" key="3">
    <source>
        <dbReference type="Pfam" id="PF07734"/>
    </source>
</evidence>
<dbReference type="Pfam" id="PF00646">
    <property type="entry name" value="F-box"/>
    <property type="match status" value="1"/>
</dbReference>
<dbReference type="Proteomes" id="UP001497516">
    <property type="component" value="Chromosome 5"/>
</dbReference>
<evidence type="ECO:0000259" key="2">
    <source>
        <dbReference type="Pfam" id="PF00646"/>
    </source>
</evidence>
<dbReference type="Pfam" id="PF07734">
    <property type="entry name" value="FBA_1"/>
    <property type="match status" value="1"/>
</dbReference>
<sequence>MTSVSAPPLLTGERAVVVLFIACIMFSLPPSLLLPGGFLSFLSFFALCVEICGESSGLLSQFKTRVRKCDGISVAKLLLAAALLPPELLASFARSRSRLGKAIARLVNWALGSKRGTDELQVPNSSPLVRNHDNDLAFDDAEMEILSRLPVKALLRFKSVCRNWNAIIPKSPQFVSMHLKNYTNNPATKQPSLLCRYFIYPPGTEYEWRMPKRMVSFDPDLQLITLDETLVNRVICSAGEVGVLLLGDPNKPLHDYCLWNPATGQVKHLPDPYLDQPGVKTHFDGFLDEYGVGMDLVSQDIKVVLVRHNSYYSFDADDFGAHHETQVLVYTLGSNSWGELEAGYPFLAEDGLPDILFNQHTYCKCFFYWLCEYRTTAHVMAFDMATEVFSKINCDFILPIHGLSTASRLLVYRDSIALFKRREVFSKRRRCLKISVDVWLLNSSDDGGMEWCRVATLGPFPHGLYVDMCLDDDRIVAQCGEKNQLVLVDSRGARVVQVLIPNCLLVERWFNYKETLIPID</sequence>
<organism evidence="4 5">
    <name type="scientific">Linum trigynum</name>
    <dbReference type="NCBI Taxonomy" id="586398"/>
    <lineage>
        <taxon>Eukaryota</taxon>
        <taxon>Viridiplantae</taxon>
        <taxon>Streptophyta</taxon>
        <taxon>Embryophyta</taxon>
        <taxon>Tracheophyta</taxon>
        <taxon>Spermatophyta</taxon>
        <taxon>Magnoliopsida</taxon>
        <taxon>eudicotyledons</taxon>
        <taxon>Gunneridae</taxon>
        <taxon>Pentapetalae</taxon>
        <taxon>rosids</taxon>
        <taxon>fabids</taxon>
        <taxon>Malpighiales</taxon>
        <taxon>Linaceae</taxon>
        <taxon>Linum</taxon>
    </lineage>
</organism>
<keyword evidence="1" id="KW-1133">Transmembrane helix</keyword>
<feature type="transmembrane region" description="Helical" evidence="1">
    <location>
        <begin position="12"/>
        <end position="28"/>
    </location>
</feature>
<dbReference type="NCBIfam" id="TIGR01640">
    <property type="entry name" value="F_box_assoc_1"/>
    <property type="match status" value="1"/>
</dbReference>
<evidence type="ECO:0000256" key="1">
    <source>
        <dbReference type="SAM" id="Phobius"/>
    </source>
</evidence>
<evidence type="ECO:0000313" key="4">
    <source>
        <dbReference type="EMBL" id="CAL1389370.1"/>
    </source>
</evidence>
<reference evidence="4 5" key="1">
    <citation type="submission" date="2024-04" db="EMBL/GenBank/DDBJ databases">
        <authorList>
            <person name="Fracassetti M."/>
        </authorList>
    </citation>
    <scope>NUCLEOTIDE SEQUENCE [LARGE SCALE GENOMIC DNA]</scope>
</reference>
<protein>
    <recommendedName>
        <fullName evidence="6">F-box domain-containing protein</fullName>
    </recommendedName>
</protein>
<dbReference type="InterPro" id="IPR017451">
    <property type="entry name" value="F-box-assoc_interact_dom"/>
</dbReference>
<dbReference type="PANTHER" id="PTHR31672">
    <property type="entry name" value="BNACNNG10540D PROTEIN"/>
    <property type="match status" value="1"/>
</dbReference>
<dbReference type="Gene3D" id="1.20.1280.50">
    <property type="match status" value="1"/>
</dbReference>
<dbReference type="CDD" id="cd22157">
    <property type="entry name" value="F-box_AtFBW1-like"/>
    <property type="match status" value="1"/>
</dbReference>
<accession>A0AAV2ETR8</accession>
<gene>
    <name evidence="4" type="ORF">LTRI10_LOCUS30232</name>
</gene>
<dbReference type="EMBL" id="OZ034818">
    <property type="protein sequence ID" value="CAL1389370.1"/>
    <property type="molecule type" value="Genomic_DNA"/>
</dbReference>
<dbReference type="InterPro" id="IPR050796">
    <property type="entry name" value="SCF_F-box_component"/>
</dbReference>
<keyword evidence="1" id="KW-0812">Transmembrane</keyword>
<name>A0AAV2ETR8_9ROSI</name>
<feature type="domain" description="F-box associated beta-propeller type 1" evidence="3">
    <location>
        <begin position="244"/>
        <end position="491"/>
    </location>
</feature>
<dbReference type="InterPro" id="IPR006527">
    <property type="entry name" value="F-box-assoc_dom_typ1"/>
</dbReference>
<keyword evidence="1" id="KW-0472">Membrane</keyword>
<feature type="domain" description="F-box" evidence="2">
    <location>
        <begin position="143"/>
        <end position="170"/>
    </location>
</feature>
<evidence type="ECO:0008006" key="6">
    <source>
        <dbReference type="Google" id="ProtNLM"/>
    </source>
</evidence>
<evidence type="ECO:0000313" key="5">
    <source>
        <dbReference type="Proteomes" id="UP001497516"/>
    </source>
</evidence>
<proteinExistence type="predicted"/>
<dbReference type="AlphaFoldDB" id="A0AAV2ETR8"/>